<dbReference type="EMBL" id="GL379832">
    <property type="protein sequence ID" value="EGT51167.1"/>
    <property type="molecule type" value="Genomic_DNA"/>
</dbReference>
<evidence type="ECO:0000313" key="9">
    <source>
        <dbReference type="Proteomes" id="UP000008068"/>
    </source>
</evidence>
<feature type="compositionally biased region" description="Low complexity" evidence="5">
    <location>
        <begin position="145"/>
        <end position="159"/>
    </location>
</feature>
<evidence type="ECO:0000313" key="8">
    <source>
        <dbReference type="EMBL" id="EGT51167.1"/>
    </source>
</evidence>
<evidence type="ECO:0008006" key="10">
    <source>
        <dbReference type="Google" id="ProtNLM"/>
    </source>
</evidence>
<evidence type="ECO:0000256" key="4">
    <source>
        <dbReference type="SAM" id="Coils"/>
    </source>
</evidence>
<evidence type="ECO:0000256" key="3">
    <source>
        <dbReference type="ARBA" id="ARBA00023170"/>
    </source>
</evidence>
<accession>G0N2X4</accession>
<feature type="domain" description="NR LBD" evidence="7">
    <location>
        <begin position="1165"/>
        <end position="1412"/>
    </location>
</feature>
<dbReference type="InParanoid" id="G0N2X4"/>
<feature type="region of interest" description="Disordered" evidence="5">
    <location>
        <begin position="993"/>
        <end position="1037"/>
    </location>
</feature>
<feature type="region of interest" description="Disordered" evidence="5">
    <location>
        <begin position="116"/>
        <end position="187"/>
    </location>
</feature>
<gene>
    <name evidence="8" type="ORF">CAEBREN_12516</name>
</gene>
<evidence type="ECO:0000256" key="1">
    <source>
        <dbReference type="ARBA" id="ARBA00023015"/>
    </source>
</evidence>
<dbReference type="Pfam" id="PF18701">
    <property type="entry name" value="DUF5641"/>
    <property type="match status" value="1"/>
</dbReference>
<feature type="compositionally biased region" description="Basic residues" evidence="5">
    <location>
        <begin position="932"/>
        <end position="941"/>
    </location>
</feature>
<dbReference type="InterPro" id="IPR001584">
    <property type="entry name" value="Integrase_cat-core"/>
</dbReference>
<organism evidence="9">
    <name type="scientific">Caenorhabditis brenneri</name>
    <name type="common">Nematode worm</name>
    <dbReference type="NCBI Taxonomy" id="135651"/>
    <lineage>
        <taxon>Eukaryota</taxon>
        <taxon>Metazoa</taxon>
        <taxon>Ecdysozoa</taxon>
        <taxon>Nematoda</taxon>
        <taxon>Chromadorea</taxon>
        <taxon>Rhabditida</taxon>
        <taxon>Rhabditina</taxon>
        <taxon>Rhabditomorpha</taxon>
        <taxon>Rhabditoidea</taxon>
        <taxon>Rhabditidae</taxon>
        <taxon>Peloderinae</taxon>
        <taxon>Caenorhabditis</taxon>
    </lineage>
</organism>
<dbReference type="InterPro" id="IPR000536">
    <property type="entry name" value="Nucl_hrmn_rcpt_lig-bd"/>
</dbReference>
<dbReference type="SUPFAM" id="SSF48508">
    <property type="entry name" value="Nuclear receptor ligand-binding domain"/>
    <property type="match status" value="1"/>
</dbReference>
<dbReference type="HOGENOM" id="CLU_253533_0_0_1"/>
<reference evidence="9" key="1">
    <citation type="submission" date="2011-07" db="EMBL/GenBank/DDBJ databases">
        <authorList>
            <consortium name="Caenorhabditis brenneri Sequencing and Analysis Consortium"/>
            <person name="Wilson R.K."/>
        </authorList>
    </citation>
    <scope>NUCLEOTIDE SEQUENCE [LARGE SCALE GENOMIC DNA]</scope>
    <source>
        <strain evidence="9">PB2801</strain>
    </source>
</reference>
<dbReference type="InterPro" id="IPR041588">
    <property type="entry name" value="Integrase_H2C2"/>
</dbReference>
<feature type="domain" description="Integrase catalytic" evidence="6">
    <location>
        <begin position="570"/>
        <end position="758"/>
    </location>
</feature>
<dbReference type="InterPro" id="IPR040676">
    <property type="entry name" value="DUF5641"/>
</dbReference>
<keyword evidence="3" id="KW-0675">Receptor</keyword>
<dbReference type="InterPro" id="IPR042936">
    <property type="entry name" value="Nhr-150"/>
</dbReference>
<sequence>MTKQAIPVAVSNYKKKVTIAIGKAESLLTQANTLLMLEDEDIQHDNLSHTLEELLAQKKRMEEIEIEISDVFIDDSEATSAEKATLQESMESHLRSAKFPQLFGKMDAAVEQLLQRVENPEPVSPTCREESRGTGHRNLFGDNQPSGSPRSHRSNSPSPSRHRQRNRPPQQQQGYNGSKAKHPRGDTDERLNRMEASLDWFKQAFDEMRNDNRRIRQQMEQRANGLAAPPGTVRDDACRISSVPSSVGATRSMDQNTFPRSMDILGGNQVQWNQPFPQQAGFQHNGVNTNSGFPYNNPINMLQSKGILWHYGPEFLSQPETSWPKKLDDTPADPYEFRKQARELAAISDSPSKELVAQWVVNRVSTATFQHAIPYERTNSLKKLTIWMTKALQWICLLIQRRNKRHPDKPIQFKDKLLGHFREAFEAGDPLVEQVTVRKLILKCHYQDAEKRFNELPPKRLYPILHEDGSWRYKTRFSDSTDTRLTEDMRFPIIIMSNHPLAKLIVLESHEKLNHQGIQDVITDIHQHYWIEHLGRIVKTVRSQCFICQRKHGKTFKYNFNRILPATRTTFAGPFKFIGLDYLGPLQYKRSDGKGKMWILLVSCIFTRAVHLEVVPDNTTISFINGLRRFISRRGVPISILSDNAPLFKLAYSMINEDLKTVINQSEELTSYLASKQIKIKLTTPLSPWQGGAYERLVGLVKTTIQKVLSKEVRSFLDMETLVIETEGIINSRPVTPNKKAEDDAPAIRPCDFLNPGVQLALPEKVDSVFGEIRPGETEKLTRKILEGLGKAKEDLWNQFAQSYFQTLRELKEKGANHSAQTPKPGMIVLVESAKTKSRHHWPLGRIIKVTRSLDGIPRSVLVQCGKHTLEKPVNQLVPLEDPGDNEDETKISVPQLPTTSVPRILLPQQDTESPQTQPAASTSQPDDQVQPKRKRGRPPKPKTTSTAPHPSPSASYTSTTPKESQGALANAGNRVLSTPKPAAASRLREFLPRSAKASTSTQAQVTTDSVDGEQSTFRQMQTPLPPECRGRSSSTATTNPNKFFGIIVQELKLSKLKNAYVSLSCHAVSMQPYKCALCAAPWRLSPTSAEFRVGMSVCPDVLHLHWFSAPAPHSFVPSASSLTANNVLERDADKVQVCRDKHCARVPKPSTSTQLLPSLLTARILPNDISNISFAIPNFQQFQQNRIDLTGGKMAEMNIFELTSTTKMDLDLVWRMVNNMFPMTRDMMEKDRAALVRNFIPKFWMLSPVLDCIENPDFFDNMEKEEYENMVVAFYDGSFIKGKELSKKEILRVFEPFWYSFYTKIAPPIVGLNLKQEELMGIMWLLFFDNGYTNISTECQEMCRTMRKMIYLELKNFQNSRKFDEMRFFDTVEVLEIIERSEMKLMEEILICEMHNVRIHDDFKTILRENKF</sequence>
<feature type="coiled-coil region" evidence="4">
    <location>
        <begin position="37"/>
        <end position="67"/>
    </location>
</feature>
<dbReference type="PANTHER" id="PTHR46800:SF2">
    <property type="entry name" value="NUCLEAR HORMONE RECEPTOR FAMILY-RELATED"/>
    <property type="match status" value="1"/>
</dbReference>
<dbReference type="PROSITE" id="PS51843">
    <property type="entry name" value="NR_LBD"/>
    <property type="match status" value="1"/>
</dbReference>
<dbReference type="InterPro" id="IPR012337">
    <property type="entry name" value="RNaseH-like_sf"/>
</dbReference>
<dbReference type="eggNOG" id="KOG3575">
    <property type="taxonomic scope" value="Eukaryota"/>
</dbReference>
<proteinExistence type="predicted"/>
<protein>
    <recommendedName>
        <fullName evidence="10">Integrase catalytic domain-containing protein</fullName>
    </recommendedName>
</protein>
<evidence type="ECO:0000256" key="5">
    <source>
        <dbReference type="SAM" id="MobiDB-lite"/>
    </source>
</evidence>
<dbReference type="Pfam" id="PF00104">
    <property type="entry name" value="Hormone_recep"/>
    <property type="match status" value="1"/>
</dbReference>
<dbReference type="Pfam" id="PF17921">
    <property type="entry name" value="Integrase_H2C2"/>
    <property type="match status" value="1"/>
</dbReference>
<dbReference type="InterPro" id="IPR035500">
    <property type="entry name" value="NHR-like_dom_sf"/>
</dbReference>
<keyword evidence="1" id="KW-0805">Transcription regulation</keyword>
<dbReference type="Proteomes" id="UP000008068">
    <property type="component" value="Unassembled WGS sequence"/>
</dbReference>
<dbReference type="PANTHER" id="PTHR46800">
    <property type="entry name" value="NUCLEAR HORMONE RECEPTOR FAMILY-RELATED-RELATED"/>
    <property type="match status" value="1"/>
</dbReference>
<keyword evidence="9" id="KW-1185">Reference proteome</keyword>
<dbReference type="Gene3D" id="1.10.340.70">
    <property type="match status" value="1"/>
</dbReference>
<feature type="compositionally biased region" description="Low complexity" evidence="5">
    <location>
        <begin position="943"/>
        <end position="963"/>
    </location>
</feature>
<dbReference type="STRING" id="135651.G0N2X4"/>
<dbReference type="GO" id="GO:0003676">
    <property type="term" value="F:nucleic acid binding"/>
    <property type="evidence" value="ECO:0007669"/>
    <property type="project" value="InterPro"/>
</dbReference>
<keyword evidence="2" id="KW-0804">Transcription</keyword>
<evidence type="ECO:0000259" key="6">
    <source>
        <dbReference type="PROSITE" id="PS50994"/>
    </source>
</evidence>
<feature type="compositionally biased region" description="Polar residues" evidence="5">
    <location>
        <begin position="909"/>
        <end position="928"/>
    </location>
</feature>
<keyword evidence="4" id="KW-0175">Coiled coil</keyword>
<dbReference type="Gene3D" id="3.30.420.10">
    <property type="entry name" value="Ribonuclease H-like superfamily/Ribonuclease H"/>
    <property type="match status" value="1"/>
</dbReference>
<name>G0N2X4_CAEBE</name>
<dbReference type="GO" id="GO:0015074">
    <property type="term" value="P:DNA integration"/>
    <property type="evidence" value="ECO:0007669"/>
    <property type="project" value="InterPro"/>
</dbReference>
<feature type="region of interest" description="Disordered" evidence="5">
    <location>
        <begin position="874"/>
        <end position="978"/>
    </location>
</feature>
<dbReference type="OrthoDB" id="8061640at2759"/>
<dbReference type="eggNOG" id="KOG0017">
    <property type="taxonomic scope" value="Eukaryota"/>
</dbReference>
<dbReference type="SMART" id="SM00430">
    <property type="entry name" value="HOLI"/>
    <property type="match status" value="1"/>
</dbReference>
<dbReference type="Gene3D" id="1.10.565.10">
    <property type="entry name" value="Retinoid X Receptor"/>
    <property type="match status" value="1"/>
</dbReference>
<evidence type="ECO:0000256" key="2">
    <source>
        <dbReference type="ARBA" id="ARBA00023163"/>
    </source>
</evidence>
<dbReference type="PROSITE" id="PS50994">
    <property type="entry name" value="INTEGRASE"/>
    <property type="match status" value="1"/>
</dbReference>
<dbReference type="SUPFAM" id="SSF53098">
    <property type="entry name" value="Ribonuclease H-like"/>
    <property type="match status" value="1"/>
</dbReference>
<feature type="compositionally biased region" description="Polar residues" evidence="5">
    <location>
        <begin position="997"/>
        <end position="1023"/>
    </location>
</feature>
<evidence type="ECO:0000259" key="7">
    <source>
        <dbReference type="PROSITE" id="PS51843"/>
    </source>
</evidence>
<dbReference type="InterPro" id="IPR036397">
    <property type="entry name" value="RNaseH_sf"/>
</dbReference>